<keyword evidence="8 19" id="KW-0418">Kinase</keyword>
<keyword evidence="14 19" id="KW-0675">Receptor</keyword>
<dbReference type="GeneID" id="8233187"/>
<dbReference type="GO" id="GO:0008284">
    <property type="term" value="P:positive regulation of cell population proliferation"/>
    <property type="evidence" value="ECO:0007669"/>
    <property type="project" value="InterPro"/>
</dbReference>
<feature type="binding site" evidence="21">
    <location>
        <position position="524"/>
    </location>
    <ligand>
        <name>ATP</name>
        <dbReference type="ChEBI" id="CHEBI:30616"/>
    </ligand>
</feature>
<feature type="domain" description="Ig-like" evidence="27">
    <location>
        <begin position="134"/>
        <end position="230"/>
    </location>
</feature>
<reference evidence="28" key="1">
    <citation type="submission" date="2007-04" db="EMBL/GenBank/DDBJ databases">
        <title>Annotation of Pediculus humanus corporis strain USDA.</title>
        <authorList>
            <person name="Kirkness E."/>
            <person name="Hannick L."/>
            <person name="Hass B."/>
            <person name="Bruggner R."/>
            <person name="Lawson D."/>
            <person name="Bidwell S."/>
            <person name="Joardar V."/>
            <person name="Caler E."/>
            <person name="Walenz B."/>
            <person name="Inman J."/>
            <person name="Schobel S."/>
            <person name="Galinsky K."/>
            <person name="Amedeo P."/>
            <person name="Strausberg R."/>
        </authorList>
    </citation>
    <scope>NUCLEOTIDE SEQUENCE</scope>
    <source>
        <strain evidence="28">USDA</strain>
    </source>
</reference>
<dbReference type="FunFam" id="3.30.200.20:FF:000593">
    <property type="entry name" value="Predicted protein"/>
    <property type="match status" value="1"/>
</dbReference>
<evidence type="ECO:0000256" key="12">
    <source>
        <dbReference type="ARBA" id="ARBA00023137"/>
    </source>
</evidence>
<feature type="binding site" evidence="21">
    <location>
        <begin position="368"/>
        <end position="374"/>
    </location>
    <ligand>
        <name>ATP</name>
        <dbReference type="ChEBI" id="CHEBI:30616"/>
    </ligand>
</feature>
<dbReference type="EC" id="2.7.10.1" evidence="19"/>
<keyword evidence="4 25" id="KW-0812">Transmembrane</keyword>
<dbReference type="InParanoid" id="E0VYK9"/>
<evidence type="ECO:0000256" key="2">
    <source>
        <dbReference type="ARBA" id="ARBA00022553"/>
    </source>
</evidence>
<dbReference type="PROSITE" id="PS50835">
    <property type="entry name" value="IG_LIKE"/>
    <property type="match status" value="2"/>
</dbReference>
<reference evidence="29" key="3">
    <citation type="submission" date="2021-02" db="UniProtKB">
        <authorList>
            <consortium name="EnsemblMetazoa"/>
        </authorList>
    </citation>
    <scope>IDENTIFICATION</scope>
    <source>
        <strain evidence="29">USDA</strain>
    </source>
</reference>
<evidence type="ECO:0000256" key="19">
    <source>
        <dbReference type="PIRNR" id="PIRNR000628"/>
    </source>
</evidence>
<dbReference type="PANTHER" id="PTHR24416">
    <property type="entry name" value="TYROSINE-PROTEIN KINASE RECEPTOR"/>
    <property type="match status" value="1"/>
</dbReference>
<dbReference type="GO" id="GO:0005007">
    <property type="term" value="F:fibroblast growth factor receptor activity"/>
    <property type="evidence" value="ECO:0007669"/>
    <property type="project" value="InterPro"/>
</dbReference>
<protein>
    <recommendedName>
        <fullName evidence="19">Fibroblast growth factor receptor</fullName>
        <ecNumber evidence="19">2.7.10.1</ecNumber>
    </recommendedName>
</protein>
<feature type="disulfide bond" evidence="22">
    <location>
        <begin position="61"/>
        <end position="109"/>
    </location>
</feature>
<comment type="catalytic activity">
    <reaction evidence="17 19">
        <text>L-tyrosyl-[protein] + ATP = O-phospho-L-tyrosyl-[protein] + ADP + H(+)</text>
        <dbReference type="Rhea" id="RHEA:10596"/>
        <dbReference type="Rhea" id="RHEA-COMP:10136"/>
        <dbReference type="Rhea" id="RHEA-COMP:20101"/>
        <dbReference type="ChEBI" id="CHEBI:15378"/>
        <dbReference type="ChEBI" id="CHEBI:30616"/>
        <dbReference type="ChEBI" id="CHEBI:46858"/>
        <dbReference type="ChEBI" id="CHEBI:61978"/>
        <dbReference type="ChEBI" id="CHEBI:456216"/>
        <dbReference type="EC" id="2.7.10.1"/>
    </reaction>
</comment>
<evidence type="ECO:0000256" key="9">
    <source>
        <dbReference type="ARBA" id="ARBA00022840"/>
    </source>
</evidence>
<dbReference type="InterPro" id="IPR008266">
    <property type="entry name" value="Tyr_kinase_AS"/>
</dbReference>
<dbReference type="OrthoDB" id="5984265at2759"/>
<keyword evidence="6" id="KW-0677">Repeat</keyword>
<dbReference type="GO" id="GO:0043235">
    <property type="term" value="C:receptor complex"/>
    <property type="evidence" value="ECO:0007669"/>
    <property type="project" value="TreeGrafter"/>
</dbReference>
<evidence type="ECO:0000259" key="26">
    <source>
        <dbReference type="PROSITE" id="PS50011"/>
    </source>
</evidence>
<dbReference type="InterPro" id="IPR017441">
    <property type="entry name" value="Protein_kinase_ATP_BS"/>
</dbReference>
<dbReference type="RefSeq" id="XP_002431203.1">
    <property type="nucleotide sequence ID" value="XM_002431158.1"/>
</dbReference>
<dbReference type="Pfam" id="PF13927">
    <property type="entry name" value="Ig_3"/>
    <property type="match status" value="1"/>
</dbReference>
<gene>
    <name evidence="29" type="primary">8233187</name>
    <name evidence="28" type="ORF">Phum_PHUM515380</name>
</gene>
<keyword evidence="13 22" id="KW-1015">Disulfide bond</keyword>
<evidence type="ECO:0000256" key="16">
    <source>
        <dbReference type="ARBA" id="ARBA00023319"/>
    </source>
</evidence>
<keyword evidence="3 19" id="KW-0808">Transferase</keyword>
<dbReference type="PIRSF" id="PIRSF000628">
    <property type="entry name" value="FGFR"/>
    <property type="match status" value="1"/>
</dbReference>
<keyword evidence="10 25" id="KW-1133">Transmembrane helix</keyword>
<keyword evidence="30" id="KW-1185">Reference proteome</keyword>
<evidence type="ECO:0000256" key="21">
    <source>
        <dbReference type="PIRSR" id="PIRSR000628-2"/>
    </source>
</evidence>
<keyword evidence="16" id="KW-0393">Immunoglobulin domain</keyword>
<dbReference type="KEGG" id="phu:Phum_PHUM515380"/>
<feature type="binding site" evidence="21">
    <location>
        <position position="450"/>
    </location>
    <ligand>
        <name>ATP</name>
        <dbReference type="ChEBI" id="CHEBI:30616"/>
    </ligand>
</feature>
<evidence type="ECO:0000256" key="7">
    <source>
        <dbReference type="ARBA" id="ARBA00022741"/>
    </source>
</evidence>
<name>E0VYK9_PEDHC</name>
<dbReference type="InterPro" id="IPR003599">
    <property type="entry name" value="Ig_sub"/>
</dbReference>
<dbReference type="InterPro" id="IPR036179">
    <property type="entry name" value="Ig-like_dom_sf"/>
</dbReference>
<dbReference type="InterPro" id="IPR003598">
    <property type="entry name" value="Ig_sub2"/>
</dbReference>
<evidence type="ECO:0000256" key="25">
    <source>
        <dbReference type="SAM" id="Phobius"/>
    </source>
</evidence>
<dbReference type="Pfam" id="PF07714">
    <property type="entry name" value="PK_Tyr_Ser-Thr"/>
    <property type="match status" value="1"/>
</dbReference>
<dbReference type="PROSITE" id="PS00109">
    <property type="entry name" value="PROTEIN_KINASE_TYR"/>
    <property type="match status" value="1"/>
</dbReference>
<evidence type="ECO:0000256" key="10">
    <source>
        <dbReference type="ARBA" id="ARBA00022989"/>
    </source>
</evidence>
<evidence type="ECO:0000256" key="17">
    <source>
        <dbReference type="ARBA" id="ARBA00051243"/>
    </source>
</evidence>
<sequence length="682" mass="76808">MQSLSLVQPTDSDDSDKDLDVQSTAGSFKSTELRTKPKFTKMDQMHKICVKPAGNMVKLKCPAEGNPNPNITWTKDGLPPTRHLGTIRYFRWSIVLEDLVTDDAGNYTCTVCNTEGCIDFTFKVDVMERFPHRPYIKEGYPKNQTVLVNSDATFECEVYSDVEPFVQWLRLYSIPSGSDEIPNGTVIQTAADNMNADILEIYNVTHEDEGWYTCIAGNSLGMTFASAYLRVVDQEEIKEEHLKARMTFSNYAVIAVSVGLMMIFVVSFFLYFLKIKRTNKQKIAEAALMMNKKIIVVEKQCLANEESNATEPLMMPVVKIEKQKLSNCKTGNGSILGVSPGELITQYELPLDAVWEFPRHQLVMGKVLGEGAFGKVVKAEAKGIVKQGVTSVVAVKMLKDGHTDAEMMDLVSEMELMKMIGKHINIINLLGCCTQDGPLYVIVEYAPNGNLREYLRQHRPCSGYEPGIGTGLKERKTLTQKDLVSFAYQVARGMEYLASRKCIHRDLAARNVLVSDNNILKIADFGLARDVHCHYYYRKTTDGRLPVKWMAPEALFDRVYTSQSDVWSYGVLLWEIMTLGGTPYPSVPRVEKLFQLLRSGHRMEKPPCCSLEIYMLMRECWSYQPVARPTFWELVQSLDTVLAQTANEEYLDLGLPQVETPQSSPGNSDDDESSFLSPAPLF</sequence>
<dbReference type="FunCoup" id="E0VYK9">
    <property type="interactions" value="143"/>
</dbReference>
<dbReference type="InterPro" id="IPR007110">
    <property type="entry name" value="Ig-like_dom"/>
</dbReference>
<dbReference type="SMART" id="SM00219">
    <property type="entry name" value="TyrKc"/>
    <property type="match status" value="1"/>
</dbReference>
<dbReference type="SMART" id="SM00408">
    <property type="entry name" value="IGc2"/>
    <property type="match status" value="2"/>
</dbReference>
<keyword evidence="15" id="KW-0325">Glycoprotein</keyword>
<dbReference type="FunFam" id="1.10.510.10:FF:000007">
    <property type="entry name" value="Fibroblast growth factor receptor"/>
    <property type="match status" value="1"/>
</dbReference>
<dbReference type="EnsemblMetazoa" id="PHUM515380-RA">
    <property type="protein sequence ID" value="PHUM515380-PA"/>
    <property type="gene ID" value="PHUM515380"/>
</dbReference>
<keyword evidence="12 19" id="KW-0829">Tyrosine-protein kinase</keyword>
<dbReference type="InterPro" id="IPR001245">
    <property type="entry name" value="Ser-Thr/Tyr_kinase_cat_dom"/>
</dbReference>
<comment type="function">
    <text evidence="18">Receptor for basic fibroblast growth factor.</text>
</comment>
<evidence type="ECO:0000256" key="1">
    <source>
        <dbReference type="ARBA" id="ARBA00004167"/>
    </source>
</evidence>
<dbReference type="PANTHER" id="PTHR24416:SF550">
    <property type="entry name" value="FIBROBLAST GROWTH FACTOR RECEPTOR HOMOLOG 1-RELATED"/>
    <property type="match status" value="1"/>
</dbReference>
<evidence type="ECO:0000256" key="24">
    <source>
        <dbReference type="SAM" id="MobiDB-lite"/>
    </source>
</evidence>
<feature type="transmembrane region" description="Helical" evidence="25">
    <location>
        <begin position="251"/>
        <end position="273"/>
    </location>
</feature>
<evidence type="ECO:0000256" key="5">
    <source>
        <dbReference type="ARBA" id="ARBA00022729"/>
    </source>
</evidence>
<keyword evidence="9 19" id="KW-0067">ATP-binding</keyword>
<feature type="binding site" evidence="21">
    <location>
        <position position="510"/>
    </location>
    <ligand>
        <name>ATP</name>
        <dbReference type="ChEBI" id="CHEBI:30616"/>
    </ligand>
</feature>
<dbReference type="InterPro" id="IPR013783">
    <property type="entry name" value="Ig-like_fold"/>
</dbReference>
<comment type="similarity">
    <text evidence="19">Belongs to the protein kinase superfamily. Tyr protein kinase family. Fibroblast growth factor receptor subfamily.</text>
</comment>
<evidence type="ECO:0000256" key="18">
    <source>
        <dbReference type="ARBA" id="ARBA00056965"/>
    </source>
</evidence>
<dbReference type="InterPro" id="IPR013098">
    <property type="entry name" value="Ig_I-set"/>
</dbReference>
<keyword evidence="2" id="KW-0597">Phosphoprotein</keyword>
<evidence type="ECO:0000256" key="20">
    <source>
        <dbReference type="PIRSR" id="PIRSR000628-1"/>
    </source>
</evidence>
<dbReference type="EMBL" id="AAZO01006271">
    <property type="status" value="NOT_ANNOTATED_CDS"/>
    <property type="molecule type" value="Genomic_DNA"/>
</dbReference>
<evidence type="ECO:0000256" key="23">
    <source>
        <dbReference type="PROSITE-ProRule" id="PRU10141"/>
    </source>
</evidence>
<evidence type="ECO:0000256" key="6">
    <source>
        <dbReference type="ARBA" id="ARBA00022737"/>
    </source>
</evidence>
<dbReference type="CTD" id="8233187"/>
<dbReference type="PROSITE" id="PS00107">
    <property type="entry name" value="PROTEIN_KINASE_ATP"/>
    <property type="match status" value="1"/>
</dbReference>
<dbReference type="SUPFAM" id="SSF56112">
    <property type="entry name" value="Protein kinase-like (PK-like)"/>
    <property type="match status" value="1"/>
</dbReference>
<evidence type="ECO:0000256" key="4">
    <source>
        <dbReference type="ARBA" id="ARBA00022692"/>
    </source>
</evidence>
<feature type="disulfide bond" evidence="22">
    <location>
        <begin position="156"/>
        <end position="214"/>
    </location>
</feature>
<feature type="region of interest" description="Disordered" evidence="24">
    <location>
        <begin position="656"/>
        <end position="682"/>
    </location>
</feature>
<keyword evidence="7 19" id="KW-0547">Nucleotide-binding</keyword>
<evidence type="ECO:0000313" key="29">
    <source>
        <dbReference type="EnsemblMetazoa" id="PHUM515380-PA"/>
    </source>
</evidence>
<dbReference type="InterPro" id="IPR011009">
    <property type="entry name" value="Kinase-like_dom_sf"/>
</dbReference>
<dbReference type="Pfam" id="PF07679">
    <property type="entry name" value="I-set"/>
    <property type="match status" value="1"/>
</dbReference>
<dbReference type="FunFam" id="2.60.40.10:FF:000020">
    <property type="entry name" value="Fibroblast growth factor receptor"/>
    <property type="match status" value="1"/>
</dbReference>
<dbReference type="OMA" id="WYKEGNR"/>
<keyword evidence="11 19" id="KW-0472">Membrane</keyword>
<evidence type="ECO:0000256" key="14">
    <source>
        <dbReference type="ARBA" id="ARBA00023170"/>
    </source>
</evidence>
<dbReference type="AlphaFoldDB" id="E0VYK9"/>
<dbReference type="Gene3D" id="1.10.510.10">
    <property type="entry name" value="Transferase(Phosphotransferase) domain 1"/>
    <property type="match status" value="1"/>
</dbReference>
<dbReference type="InterPro" id="IPR000719">
    <property type="entry name" value="Prot_kinase_dom"/>
</dbReference>
<accession>E0VYK9</accession>
<evidence type="ECO:0000256" key="13">
    <source>
        <dbReference type="ARBA" id="ARBA00023157"/>
    </source>
</evidence>
<dbReference type="PRINTS" id="PR00109">
    <property type="entry name" value="TYRKINASE"/>
</dbReference>
<dbReference type="Gene3D" id="2.60.40.10">
    <property type="entry name" value="Immunoglobulins"/>
    <property type="match status" value="2"/>
</dbReference>
<dbReference type="SMART" id="SM00409">
    <property type="entry name" value="IG"/>
    <property type="match status" value="2"/>
</dbReference>
<feature type="domain" description="Ig-like" evidence="27">
    <location>
        <begin position="37"/>
        <end position="125"/>
    </location>
</feature>
<dbReference type="HOGENOM" id="CLU_000288_74_1_1"/>
<dbReference type="Gene3D" id="3.30.200.20">
    <property type="entry name" value="Phosphorylase Kinase, domain 1"/>
    <property type="match status" value="1"/>
</dbReference>
<feature type="compositionally biased region" description="Polar residues" evidence="24">
    <location>
        <begin position="1"/>
        <end position="10"/>
    </location>
</feature>
<organism>
    <name type="scientific">Pediculus humanus subsp. corporis</name>
    <name type="common">Body louse</name>
    <dbReference type="NCBI Taxonomy" id="121224"/>
    <lineage>
        <taxon>Eukaryota</taxon>
        <taxon>Metazoa</taxon>
        <taxon>Ecdysozoa</taxon>
        <taxon>Arthropoda</taxon>
        <taxon>Hexapoda</taxon>
        <taxon>Insecta</taxon>
        <taxon>Pterygota</taxon>
        <taxon>Neoptera</taxon>
        <taxon>Paraneoptera</taxon>
        <taxon>Psocodea</taxon>
        <taxon>Troctomorpha</taxon>
        <taxon>Phthiraptera</taxon>
        <taxon>Anoplura</taxon>
        <taxon>Pediculidae</taxon>
        <taxon>Pediculus</taxon>
    </lineage>
</organism>
<evidence type="ECO:0000256" key="8">
    <source>
        <dbReference type="ARBA" id="ARBA00022777"/>
    </source>
</evidence>
<dbReference type="InterPro" id="IPR020635">
    <property type="entry name" value="Tyr_kinase_cat_dom"/>
</dbReference>
<dbReference type="SUPFAM" id="SSF48726">
    <property type="entry name" value="Immunoglobulin"/>
    <property type="match status" value="2"/>
</dbReference>
<feature type="domain" description="Protein kinase" evidence="26">
    <location>
        <begin position="362"/>
        <end position="642"/>
    </location>
</feature>
<dbReference type="EMBL" id="DS235845">
    <property type="protein sequence ID" value="EEB18465.1"/>
    <property type="molecule type" value="Genomic_DNA"/>
</dbReference>
<dbReference type="GO" id="GO:0005886">
    <property type="term" value="C:plasma membrane"/>
    <property type="evidence" value="ECO:0007669"/>
    <property type="project" value="TreeGrafter"/>
</dbReference>
<dbReference type="InterPro" id="IPR050122">
    <property type="entry name" value="RTK"/>
</dbReference>
<dbReference type="GO" id="GO:0005524">
    <property type="term" value="F:ATP binding"/>
    <property type="evidence" value="ECO:0007669"/>
    <property type="project" value="UniProtKB-UniRule"/>
</dbReference>
<dbReference type="FunFam" id="2.60.40.10:FF:000016">
    <property type="entry name" value="Fibroblast growth factor receptor"/>
    <property type="match status" value="1"/>
</dbReference>
<proteinExistence type="inferred from homology"/>
<dbReference type="InterPro" id="IPR016248">
    <property type="entry name" value="FGF_rcpt_fam"/>
</dbReference>
<feature type="active site" description="Proton acceptor" evidence="20">
    <location>
        <position position="506"/>
    </location>
</feature>
<evidence type="ECO:0000256" key="15">
    <source>
        <dbReference type="ARBA" id="ARBA00023180"/>
    </source>
</evidence>
<evidence type="ECO:0000259" key="27">
    <source>
        <dbReference type="PROSITE" id="PS50835"/>
    </source>
</evidence>
<evidence type="ECO:0000256" key="22">
    <source>
        <dbReference type="PIRSR" id="PIRSR000628-3"/>
    </source>
</evidence>
<feature type="binding site" evidence="21 23">
    <location>
        <position position="396"/>
    </location>
    <ligand>
        <name>ATP</name>
        <dbReference type="ChEBI" id="CHEBI:30616"/>
    </ligand>
</feature>
<evidence type="ECO:0000256" key="11">
    <source>
        <dbReference type="ARBA" id="ARBA00023136"/>
    </source>
</evidence>
<comment type="subcellular location">
    <subcellularLocation>
        <location evidence="1">Membrane</location>
        <topology evidence="1">Single-pass membrane protein</topology>
    </subcellularLocation>
</comment>
<dbReference type="PROSITE" id="PS50011">
    <property type="entry name" value="PROTEIN_KINASE_DOM"/>
    <property type="match status" value="1"/>
</dbReference>
<dbReference type="STRING" id="121224.E0VYK9"/>
<evidence type="ECO:0000313" key="28">
    <source>
        <dbReference type="EMBL" id="EEB18465.1"/>
    </source>
</evidence>
<dbReference type="eggNOG" id="KOG0200">
    <property type="taxonomic scope" value="Eukaryota"/>
</dbReference>
<dbReference type="Proteomes" id="UP000009046">
    <property type="component" value="Unassembled WGS sequence"/>
</dbReference>
<reference evidence="28" key="2">
    <citation type="submission" date="2007-04" db="EMBL/GenBank/DDBJ databases">
        <title>The genome of the human body louse.</title>
        <authorList>
            <consortium name="The Human Body Louse Genome Consortium"/>
            <person name="Kirkness E."/>
            <person name="Walenz B."/>
            <person name="Hass B."/>
            <person name="Bruggner R."/>
            <person name="Strausberg R."/>
        </authorList>
    </citation>
    <scope>NUCLEOTIDE SEQUENCE</scope>
    <source>
        <strain evidence="28">USDA</strain>
    </source>
</reference>
<evidence type="ECO:0000313" key="30">
    <source>
        <dbReference type="Proteomes" id="UP000009046"/>
    </source>
</evidence>
<evidence type="ECO:0000256" key="3">
    <source>
        <dbReference type="ARBA" id="ARBA00022679"/>
    </source>
</evidence>
<feature type="binding site" evidence="21">
    <location>
        <begin position="444"/>
        <end position="446"/>
    </location>
    <ligand>
        <name>ATP</name>
        <dbReference type="ChEBI" id="CHEBI:30616"/>
    </ligand>
</feature>
<dbReference type="VEuPathDB" id="VectorBase:PHUM515380"/>
<keyword evidence="5" id="KW-0732">Signal</keyword>
<feature type="region of interest" description="Disordered" evidence="24">
    <location>
        <begin position="1"/>
        <end position="28"/>
    </location>
</feature>